<keyword evidence="2" id="KW-1185">Reference proteome</keyword>
<accession>A0ACB7RKM9</accession>
<proteinExistence type="predicted"/>
<reference evidence="1" key="1">
    <citation type="submission" date="2020-05" db="EMBL/GenBank/DDBJ databases">
        <title>Large-scale comparative analyses of tick genomes elucidate their genetic diversity and vector capacities.</title>
        <authorList>
            <person name="Jia N."/>
            <person name="Wang J."/>
            <person name="Shi W."/>
            <person name="Du L."/>
            <person name="Sun Y."/>
            <person name="Zhan W."/>
            <person name="Jiang J."/>
            <person name="Wang Q."/>
            <person name="Zhang B."/>
            <person name="Ji P."/>
            <person name="Sakyi L.B."/>
            <person name="Cui X."/>
            <person name="Yuan T."/>
            <person name="Jiang B."/>
            <person name="Yang W."/>
            <person name="Lam T.T.-Y."/>
            <person name="Chang Q."/>
            <person name="Ding S."/>
            <person name="Wang X."/>
            <person name="Zhu J."/>
            <person name="Ruan X."/>
            <person name="Zhao L."/>
            <person name="Wei J."/>
            <person name="Que T."/>
            <person name="Du C."/>
            <person name="Cheng J."/>
            <person name="Dai P."/>
            <person name="Han X."/>
            <person name="Huang E."/>
            <person name="Gao Y."/>
            <person name="Liu J."/>
            <person name="Shao H."/>
            <person name="Ye R."/>
            <person name="Li L."/>
            <person name="Wei W."/>
            <person name="Wang X."/>
            <person name="Wang C."/>
            <person name="Yang T."/>
            <person name="Huo Q."/>
            <person name="Li W."/>
            <person name="Guo W."/>
            <person name="Chen H."/>
            <person name="Zhou L."/>
            <person name="Ni X."/>
            <person name="Tian J."/>
            <person name="Zhou Y."/>
            <person name="Sheng Y."/>
            <person name="Liu T."/>
            <person name="Pan Y."/>
            <person name="Xia L."/>
            <person name="Li J."/>
            <person name="Zhao F."/>
            <person name="Cao W."/>
        </authorList>
    </citation>
    <scope>NUCLEOTIDE SEQUENCE</scope>
    <source>
        <strain evidence="1">Hyas-2018</strain>
    </source>
</reference>
<dbReference type="Proteomes" id="UP000821845">
    <property type="component" value="Chromosome 9"/>
</dbReference>
<dbReference type="EMBL" id="CM023489">
    <property type="protein sequence ID" value="KAH6921949.1"/>
    <property type="molecule type" value="Genomic_DNA"/>
</dbReference>
<sequence length="300" mass="33562">MKVEAASTRRSLLGEGPHWDERSSTLLFVDCLGREVVRYDPAYGMETQIISTEGDIGNVIPFAEDSSQLALCMEHGLYRLDLDTLQKDLLVEMLDHQSPVKSRLNDGKCDALGRLWTGSMPSTGMQNLVPETNNFWCYSKGQLKHKLGMVTISNGITWTNDDRVMFYVDSPPRQVYAFDFDIADGEIHNRRVLVDFNKTPGYQDLGQPDGMTIDVNDKIWMACFEGSAVIQIDPETAKILTKISFPAKYTTSCCFGGENYDILYVTTASFRPNANRAEDGRLYRVTDLGAKGKAAYEFAG</sequence>
<name>A0ACB7RKM9_HYAAI</name>
<evidence type="ECO:0000313" key="2">
    <source>
        <dbReference type="Proteomes" id="UP000821845"/>
    </source>
</evidence>
<comment type="caution">
    <text evidence="1">The sequence shown here is derived from an EMBL/GenBank/DDBJ whole genome shotgun (WGS) entry which is preliminary data.</text>
</comment>
<protein>
    <submittedName>
        <fullName evidence="1">Uncharacterized protein</fullName>
    </submittedName>
</protein>
<gene>
    <name evidence="1" type="ORF">HPB50_006867</name>
</gene>
<organism evidence="1 2">
    <name type="scientific">Hyalomma asiaticum</name>
    <name type="common">Tick</name>
    <dbReference type="NCBI Taxonomy" id="266040"/>
    <lineage>
        <taxon>Eukaryota</taxon>
        <taxon>Metazoa</taxon>
        <taxon>Ecdysozoa</taxon>
        <taxon>Arthropoda</taxon>
        <taxon>Chelicerata</taxon>
        <taxon>Arachnida</taxon>
        <taxon>Acari</taxon>
        <taxon>Parasitiformes</taxon>
        <taxon>Ixodida</taxon>
        <taxon>Ixodoidea</taxon>
        <taxon>Ixodidae</taxon>
        <taxon>Hyalomminae</taxon>
        <taxon>Hyalomma</taxon>
    </lineage>
</organism>
<evidence type="ECO:0000313" key="1">
    <source>
        <dbReference type="EMBL" id="KAH6921949.1"/>
    </source>
</evidence>